<accession>A0ABU5GYK5</accession>
<evidence type="ECO:0000256" key="1">
    <source>
        <dbReference type="SAM" id="MobiDB-lite"/>
    </source>
</evidence>
<name>A0ABU5GYK5_9BACT</name>
<comment type="caution">
    <text evidence="2">The sequence shown here is derived from an EMBL/GenBank/DDBJ whole genome shotgun (WGS) entry which is preliminary data.</text>
</comment>
<organism evidence="2 3">
    <name type="scientific">Hyalangium rubrum</name>
    <dbReference type="NCBI Taxonomy" id="3103134"/>
    <lineage>
        <taxon>Bacteria</taxon>
        <taxon>Pseudomonadati</taxon>
        <taxon>Myxococcota</taxon>
        <taxon>Myxococcia</taxon>
        <taxon>Myxococcales</taxon>
        <taxon>Cystobacterineae</taxon>
        <taxon>Archangiaceae</taxon>
        <taxon>Hyalangium</taxon>
    </lineage>
</organism>
<dbReference type="Proteomes" id="UP001291309">
    <property type="component" value="Unassembled WGS sequence"/>
</dbReference>
<dbReference type="RefSeq" id="WP_321545002.1">
    <property type="nucleotide sequence ID" value="NZ_JAXIVS010000002.1"/>
</dbReference>
<keyword evidence="3" id="KW-1185">Reference proteome</keyword>
<evidence type="ECO:0000313" key="3">
    <source>
        <dbReference type="Proteomes" id="UP001291309"/>
    </source>
</evidence>
<protein>
    <recommendedName>
        <fullName evidence="4">DUF4375 domain-containing protein</fullName>
    </recommendedName>
</protein>
<evidence type="ECO:0008006" key="4">
    <source>
        <dbReference type="Google" id="ProtNLM"/>
    </source>
</evidence>
<feature type="region of interest" description="Disordered" evidence="1">
    <location>
        <begin position="1"/>
        <end position="22"/>
    </location>
</feature>
<reference evidence="2 3" key="1">
    <citation type="submission" date="2023-12" db="EMBL/GenBank/DDBJ databases">
        <title>the genome sequence of Hyalangium sp. s54d21.</title>
        <authorList>
            <person name="Zhang X."/>
        </authorList>
    </citation>
    <scope>NUCLEOTIDE SEQUENCE [LARGE SCALE GENOMIC DNA]</scope>
    <source>
        <strain evidence="3">s54d21</strain>
    </source>
</reference>
<sequence>MKKPRPGKSTPNLPSPSSEGELRELASRLADMDDNALDAQLLVTFREARDNGTVPADAGFFLVAHILLAMADEAIAEDAQVLELGRELEKMEQDYGLLEDAAWGSGEAPEEWEALCRQYDIACDEARATFFREYGEQEMAELFLHDRASFIRRFENGRGFFHGLPMAPDFLN</sequence>
<feature type="compositionally biased region" description="Polar residues" evidence="1">
    <location>
        <begin position="9"/>
        <end position="18"/>
    </location>
</feature>
<evidence type="ECO:0000313" key="2">
    <source>
        <dbReference type="EMBL" id="MDY7226281.1"/>
    </source>
</evidence>
<dbReference type="EMBL" id="JAXIVS010000002">
    <property type="protein sequence ID" value="MDY7226281.1"/>
    <property type="molecule type" value="Genomic_DNA"/>
</dbReference>
<gene>
    <name evidence="2" type="ORF">SYV04_07790</name>
</gene>
<proteinExistence type="predicted"/>